<name>K2R005_METFP</name>
<dbReference type="Proteomes" id="UP000007360">
    <property type="component" value="Unassembled WGS sequence"/>
</dbReference>
<organism evidence="2 3">
    <name type="scientific">Methanobacterium formicicum (strain DSM 3637 / PP1)</name>
    <dbReference type="NCBI Taxonomy" id="1204725"/>
    <lineage>
        <taxon>Archaea</taxon>
        <taxon>Methanobacteriati</taxon>
        <taxon>Methanobacteriota</taxon>
        <taxon>Methanomada group</taxon>
        <taxon>Methanobacteria</taxon>
        <taxon>Methanobacteriales</taxon>
        <taxon>Methanobacteriaceae</taxon>
        <taxon>Methanobacterium</taxon>
    </lineage>
</organism>
<dbReference type="PATRIC" id="fig|1204725.3.peg.1436"/>
<keyword evidence="3" id="KW-1185">Reference proteome</keyword>
<feature type="region of interest" description="Disordered" evidence="1">
    <location>
        <begin position="176"/>
        <end position="203"/>
    </location>
</feature>
<evidence type="ECO:0000313" key="2">
    <source>
        <dbReference type="EMBL" id="EKF85838.1"/>
    </source>
</evidence>
<protein>
    <submittedName>
        <fullName evidence="2">Uncharacterized protein</fullName>
    </submittedName>
</protein>
<evidence type="ECO:0000313" key="3">
    <source>
        <dbReference type="Proteomes" id="UP000007360"/>
    </source>
</evidence>
<dbReference type="RefSeq" id="WP_004030722.1">
    <property type="nucleotide sequence ID" value="NZ_AMPO01000005.1"/>
</dbReference>
<sequence>MTKNMHKRIYTATVREEPVKNSKLLTLEGEHDFGEDETVIIMGEKDFNQMQKMMEHQRRMISSFEVMLEEMKNAENATIGHQKEIITELNNECSRFMNELSDTHSRLEELYGLYDSLNGKYDEIMTRNFNLDEQLKNKVEEAKQILQNVYSIKNRHPLTYIKERIPQSYIPLKSSSESKKLSHGYRRNNDKYKLNNDKKIISP</sequence>
<proteinExistence type="predicted"/>
<comment type="caution">
    <text evidence="2">The sequence shown here is derived from an EMBL/GenBank/DDBJ whole genome shotgun (WGS) entry which is preliminary data.</text>
</comment>
<dbReference type="EMBL" id="AMPO01000005">
    <property type="protein sequence ID" value="EKF85838.1"/>
    <property type="molecule type" value="Genomic_DNA"/>
</dbReference>
<feature type="compositionally biased region" description="Basic and acidic residues" evidence="1">
    <location>
        <begin position="187"/>
        <end position="203"/>
    </location>
</feature>
<reference evidence="2 3" key="1">
    <citation type="journal article" date="2012" name="J. Bacteriol.">
        <title>Draft genome sequence of Methanobacterium formicicum DSM 3637, an archaebacterium isolated from the methane producer amoeba Pelomyxa palustris.</title>
        <authorList>
            <person name="Gutierrez G."/>
        </authorList>
    </citation>
    <scope>NUCLEOTIDE SEQUENCE [LARGE SCALE GENOMIC DNA]</scope>
    <source>
        <strain evidence="3">DSM 3637 / PP1</strain>
    </source>
</reference>
<gene>
    <name evidence="2" type="ORF">A994_07150</name>
</gene>
<dbReference type="AlphaFoldDB" id="K2R005"/>
<accession>K2R005</accession>
<evidence type="ECO:0000256" key="1">
    <source>
        <dbReference type="SAM" id="MobiDB-lite"/>
    </source>
</evidence>